<sequence length="960" mass="104901">MENLDGSIVDGMHAGAAQEHAKVIFQGMFKKVHPSKVPTKFTKFNNNQNNYFYCKMYKHYPELCYCCDHWKANKLGGAQYSTWFCKIFQSQKKEGKQKRHSNSNDGSSNSEDSESESDSEGSKDKSSEVEVVRGKGKGKAPAQPKSHRKKICKSPDDDEKQFFMDSDISFGNNISGDFGGSSGGTPESQTSASNSVKPQPNVSSSIKPQVNTSSSIKPSVNTSGSVEPSVNVSSSVEPSVNVSSSVEPSVNVSSSVEPLVNASSLIKPLVNVSGSVKPQPNASSSVEPQVNTSDSIEPSVNASDSIKPSVNASNFSQHRTSPTGRCEALMGLIPVHLHLRKLASQATYQVMTLSRTHPIQSLMGRHDAPGAHVHWWHINNLGTKAFLVTKSMAVDVAGKLPHLMEAFDADSNEARPSNWIMDAFSNRISFHPRPNGASADEQITLLGVTLLKAKGKEHLAIVVCDSSVPQDSTIQALAVARVWIGDCMVRQTCQASGRATAPDAELHAIWAGISMATAIAGIDHIHVFTDHLPSAEQVVNLRIHSGQWRSLEVCTRLQSWLGADPARRISFISVNSKLKWSIHQNVHDDNIKCKVDDNSQVPQVPTEIIPKKRYLSPVKRTVVIGTASHEELLDTGNKAYCKLLKALHNSCKNCNTLQRHVEVTEQRTWELQDQWWGLWEAHNAIVLKMIEHLRDNNLSINPHTDPDDTKKPSTAQVGSSTKRGKKQPEMEDSNAADEETEDKEPEDKLTVDEAVVALWDENGKLFDPAGMRGVRESMHKMGETGHGIHLADDVNTVMNGAVTNVWSEICEDMPWFWDVKALIGCCPNMVPTGLGNNTMGYDVSILGVAKEAVELSDAPEKMMTSGAEDLGVGGDIEEDEVLSEMGPPDVLSALSSIDGSFNKVDTAIEDLDQKFLDDENLLEGVSDDHSDVEKTTTGRKRKAINKEKPSDVRKPKSKAP</sequence>
<feature type="compositionally biased region" description="Polar residues" evidence="1">
    <location>
        <begin position="712"/>
        <end position="721"/>
    </location>
</feature>
<feature type="region of interest" description="Disordered" evidence="1">
    <location>
        <begin position="94"/>
        <end position="158"/>
    </location>
</feature>
<keyword evidence="3" id="KW-1185">Reference proteome</keyword>
<evidence type="ECO:0000313" key="3">
    <source>
        <dbReference type="Proteomes" id="UP001213000"/>
    </source>
</evidence>
<feature type="compositionally biased region" description="Low complexity" evidence="1">
    <location>
        <begin position="225"/>
        <end position="252"/>
    </location>
</feature>
<dbReference type="AlphaFoldDB" id="A0AAD5VVF4"/>
<organism evidence="2 3">
    <name type="scientific">Leucocoprinus birnbaumii</name>
    <dbReference type="NCBI Taxonomy" id="56174"/>
    <lineage>
        <taxon>Eukaryota</taxon>
        <taxon>Fungi</taxon>
        <taxon>Dikarya</taxon>
        <taxon>Basidiomycota</taxon>
        <taxon>Agaricomycotina</taxon>
        <taxon>Agaricomycetes</taxon>
        <taxon>Agaricomycetidae</taxon>
        <taxon>Agaricales</taxon>
        <taxon>Agaricineae</taxon>
        <taxon>Agaricaceae</taxon>
        <taxon>Leucocoprinus</taxon>
    </lineage>
</organism>
<name>A0AAD5VVF4_9AGAR</name>
<feature type="region of interest" description="Disordered" evidence="1">
    <location>
        <begin position="275"/>
        <end position="320"/>
    </location>
</feature>
<feature type="compositionally biased region" description="Acidic residues" evidence="1">
    <location>
        <begin position="730"/>
        <end position="744"/>
    </location>
</feature>
<accession>A0AAD5VVF4</accession>
<feature type="compositionally biased region" description="Basic and acidic residues" evidence="1">
    <location>
        <begin position="926"/>
        <end position="936"/>
    </location>
</feature>
<feature type="compositionally biased region" description="Basic and acidic residues" evidence="1">
    <location>
        <begin position="944"/>
        <end position="954"/>
    </location>
</feature>
<reference evidence="2" key="1">
    <citation type="submission" date="2022-07" db="EMBL/GenBank/DDBJ databases">
        <title>Genome Sequence of Leucocoprinus birnbaumii.</title>
        <authorList>
            <person name="Buettner E."/>
        </authorList>
    </citation>
    <scope>NUCLEOTIDE SEQUENCE</scope>
    <source>
        <strain evidence="2">VT141</strain>
    </source>
</reference>
<dbReference type="EMBL" id="JANIEX010000206">
    <property type="protein sequence ID" value="KAJ3571022.1"/>
    <property type="molecule type" value="Genomic_DNA"/>
</dbReference>
<feature type="compositionally biased region" description="Polar residues" evidence="1">
    <location>
        <begin position="184"/>
        <end position="224"/>
    </location>
</feature>
<evidence type="ECO:0000313" key="2">
    <source>
        <dbReference type="EMBL" id="KAJ3571022.1"/>
    </source>
</evidence>
<feature type="region of interest" description="Disordered" evidence="1">
    <location>
        <begin position="700"/>
        <end position="748"/>
    </location>
</feature>
<feature type="region of interest" description="Disordered" evidence="1">
    <location>
        <begin position="173"/>
        <end position="252"/>
    </location>
</feature>
<evidence type="ECO:0008006" key="4">
    <source>
        <dbReference type="Google" id="ProtNLM"/>
    </source>
</evidence>
<evidence type="ECO:0000256" key="1">
    <source>
        <dbReference type="SAM" id="MobiDB-lite"/>
    </source>
</evidence>
<protein>
    <recommendedName>
        <fullName evidence="4">RNase H type-1 domain-containing protein</fullName>
    </recommendedName>
</protein>
<dbReference type="InterPro" id="IPR050972">
    <property type="entry name" value="SDr-like"/>
</dbReference>
<feature type="compositionally biased region" description="Basic and acidic residues" evidence="1">
    <location>
        <begin position="120"/>
        <end position="133"/>
    </location>
</feature>
<gene>
    <name evidence="2" type="ORF">NP233_g4021</name>
</gene>
<dbReference type="PANTHER" id="PTHR34403">
    <property type="entry name" value="TOL-PAL SYSTEM PROTEIN TOLA"/>
    <property type="match status" value="1"/>
</dbReference>
<proteinExistence type="predicted"/>
<dbReference type="Proteomes" id="UP001213000">
    <property type="component" value="Unassembled WGS sequence"/>
</dbReference>
<feature type="region of interest" description="Disordered" evidence="1">
    <location>
        <begin position="923"/>
        <end position="960"/>
    </location>
</feature>
<comment type="caution">
    <text evidence="2">The sequence shown here is derived from an EMBL/GenBank/DDBJ whole genome shotgun (WGS) entry which is preliminary data.</text>
</comment>
<dbReference type="PANTHER" id="PTHR34403:SF8">
    <property type="entry name" value="TOL-PAL SYSTEM PROTEIN TOLA"/>
    <property type="match status" value="1"/>
</dbReference>